<dbReference type="Ensembl" id="ENSEAST00005014629.2">
    <property type="protein sequence ID" value="ENSEASP00005013466.2"/>
    <property type="gene ID" value="ENSEASG00005009402.2"/>
</dbReference>
<keyword evidence="5" id="KW-1185">Reference proteome</keyword>
<dbReference type="InterPro" id="IPR050413">
    <property type="entry name" value="TCR_beta_variable"/>
</dbReference>
<dbReference type="InterPro" id="IPR013106">
    <property type="entry name" value="Ig_V-set"/>
</dbReference>
<dbReference type="AlphaFoldDB" id="A0A8C4LV71"/>
<dbReference type="Gene3D" id="2.60.40.10">
    <property type="entry name" value="Immunoglobulins"/>
    <property type="match status" value="1"/>
</dbReference>
<dbReference type="SMART" id="SM00409">
    <property type="entry name" value="IG"/>
    <property type="match status" value="1"/>
</dbReference>
<reference evidence="4" key="2">
    <citation type="submission" date="2025-08" db="UniProtKB">
        <authorList>
            <consortium name="Ensembl"/>
        </authorList>
    </citation>
    <scope>IDENTIFICATION</scope>
</reference>
<proteinExistence type="predicted"/>
<dbReference type="PROSITE" id="PS50835">
    <property type="entry name" value="IG_LIKE"/>
    <property type="match status" value="1"/>
</dbReference>
<dbReference type="Proteomes" id="UP000694387">
    <property type="component" value="Chromosome 1"/>
</dbReference>
<dbReference type="PANTHER" id="PTHR23268:SF6">
    <property type="entry name" value="T CELL RECEPTOR BETA VARIABLE 5-5-RELATED"/>
    <property type="match status" value="1"/>
</dbReference>
<feature type="domain" description="Ig-like" evidence="3">
    <location>
        <begin position="2"/>
        <end position="120"/>
    </location>
</feature>
<organism evidence="4 5">
    <name type="scientific">Equus asinus</name>
    <name type="common">Donkey</name>
    <name type="synonym">Equus africanus asinus</name>
    <dbReference type="NCBI Taxonomy" id="9793"/>
    <lineage>
        <taxon>Eukaryota</taxon>
        <taxon>Metazoa</taxon>
        <taxon>Chordata</taxon>
        <taxon>Craniata</taxon>
        <taxon>Vertebrata</taxon>
        <taxon>Euteleostomi</taxon>
        <taxon>Mammalia</taxon>
        <taxon>Eutheria</taxon>
        <taxon>Laurasiatheria</taxon>
        <taxon>Perissodactyla</taxon>
        <taxon>Equidae</taxon>
        <taxon>Equus</taxon>
    </lineage>
</organism>
<protein>
    <recommendedName>
        <fullName evidence="3">Ig-like domain-containing protein</fullName>
    </recommendedName>
</protein>
<dbReference type="InterPro" id="IPR007110">
    <property type="entry name" value="Ig-like_dom"/>
</dbReference>
<keyword evidence="1" id="KW-0732">Signal</keyword>
<dbReference type="InterPro" id="IPR013783">
    <property type="entry name" value="Ig-like_fold"/>
</dbReference>
<evidence type="ECO:0000313" key="5">
    <source>
        <dbReference type="Proteomes" id="UP000694387"/>
    </source>
</evidence>
<sequence>MPPVLLIQPLSFSLTGPVDSGVTQTPRHLIKARGQQVTMRCSPISGHKSVSWYQQPLGQGPQFLVQYYNRRENEKGDISDRFSGEQFSNYSSELNVSILELTDSALYLCASSVAQPCRVTSVLCTNLPAPAWSNLRADRFVKTSGLQWERKTS</sequence>
<name>A0A8C4LV71_EQUAS</name>
<dbReference type="InterPro" id="IPR036179">
    <property type="entry name" value="Ig-like_dom_sf"/>
</dbReference>
<dbReference type="GO" id="GO:0002376">
    <property type="term" value="P:immune system process"/>
    <property type="evidence" value="ECO:0007669"/>
    <property type="project" value="UniProtKB-KW"/>
</dbReference>
<dbReference type="GO" id="GO:0005886">
    <property type="term" value="C:plasma membrane"/>
    <property type="evidence" value="ECO:0007669"/>
    <property type="project" value="TreeGrafter"/>
</dbReference>
<reference evidence="4" key="3">
    <citation type="submission" date="2025-09" db="UniProtKB">
        <authorList>
            <consortium name="Ensembl"/>
        </authorList>
    </citation>
    <scope>IDENTIFICATION</scope>
</reference>
<dbReference type="InterPro" id="IPR003599">
    <property type="entry name" value="Ig_sub"/>
</dbReference>
<dbReference type="PANTHER" id="PTHR23268">
    <property type="entry name" value="T-CELL RECEPTOR BETA CHAIN"/>
    <property type="match status" value="1"/>
</dbReference>
<dbReference type="SUPFAM" id="SSF48726">
    <property type="entry name" value="Immunoglobulin"/>
    <property type="match status" value="1"/>
</dbReference>
<evidence type="ECO:0000259" key="3">
    <source>
        <dbReference type="PROSITE" id="PS50835"/>
    </source>
</evidence>
<evidence type="ECO:0000256" key="2">
    <source>
        <dbReference type="ARBA" id="ARBA00022859"/>
    </source>
</evidence>
<keyword evidence="2" id="KW-0391">Immunity</keyword>
<dbReference type="GeneTree" id="ENSGT00940000154270"/>
<evidence type="ECO:0000313" key="4">
    <source>
        <dbReference type="Ensembl" id="ENSEASP00005013466.2"/>
    </source>
</evidence>
<accession>A0A8C4LV71</accession>
<dbReference type="GO" id="GO:0007166">
    <property type="term" value="P:cell surface receptor signaling pathway"/>
    <property type="evidence" value="ECO:0007669"/>
    <property type="project" value="TreeGrafter"/>
</dbReference>
<dbReference type="Pfam" id="PF07686">
    <property type="entry name" value="V-set"/>
    <property type="match status" value="1"/>
</dbReference>
<dbReference type="SMART" id="SM00406">
    <property type="entry name" value="IGv"/>
    <property type="match status" value="1"/>
</dbReference>
<evidence type="ECO:0000256" key="1">
    <source>
        <dbReference type="ARBA" id="ARBA00022729"/>
    </source>
</evidence>
<reference evidence="4 5" key="1">
    <citation type="journal article" date="2020" name="Nat. Commun.">
        <title>Donkey genomes provide new insights into domestication and selection for coat color.</title>
        <authorList>
            <person name="Wang"/>
            <person name="C."/>
            <person name="Li"/>
            <person name="H."/>
            <person name="Guo"/>
            <person name="Y."/>
            <person name="Huang"/>
            <person name="J."/>
            <person name="Sun"/>
            <person name="Y."/>
            <person name="Min"/>
            <person name="J."/>
            <person name="Wang"/>
            <person name="J."/>
            <person name="Fang"/>
            <person name="X."/>
            <person name="Zhao"/>
            <person name="Z."/>
            <person name="Wang"/>
            <person name="S."/>
            <person name="Zhang"/>
            <person name="Y."/>
            <person name="Liu"/>
            <person name="Q."/>
            <person name="Jiang"/>
            <person name="Q."/>
            <person name="Wang"/>
            <person name="X."/>
            <person name="Guo"/>
            <person name="Y."/>
            <person name="Yang"/>
            <person name="C."/>
            <person name="Wang"/>
            <person name="Y."/>
            <person name="Tian"/>
            <person name="F."/>
            <person name="Zhuang"/>
            <person name="G."/>
            <person name="Fan"/>
            <person name="Y."/>
            <person name="Gao"/>
            <person name="Q."/>
            <person name="Li"/>
            <person name="Y."/>
            <person name="Ju"/>
            <person name="Z."/>
            <person name="Li"/>
            <person name="J."/>
            <person name="Li"/>
            <person name="R."/>
            <person name="Hou"/>
            <person name="M."/>
            <person name="Yang"/>
            <person name="G."/>
            <person name="Liu"/>
            <person name="G."/>
            <person name="Liu"/>
            <person name="W."/>
            <person name="Guo"/>
            <person name="J."/>
            <person name="Pan"/>
            <person name="S."/>
            <person name="Fan"/>
            <person name="G."/>
            <person name="Zhang"/>
            <person name="W."/>
            <person name="Zhang"/>
            <person name="R."/>
            <person name="Yu"/>
            <person name="J."/>
            <person name="Zhang"/>
            <person name="X."/>
            <person name="Yin"/>
            <person name="Q."/>
            <person name="Ji"/>
            <person name="C."/>
            <person name="Jin"/>
            <person name="Y."/>
            <person name="Yue"/>
            <person name="G."/>
            <person name="Liu"/>
            <person name="M."/>
            <person name="Xu"/>
            <person name="J."/>
            <person name="Liu"/>
            <person name="S."/>
            <person name="Jordana"/>
            <person name="J."/>
            <person name="Noce"/>
            <person name="A."/>
            <person name="Amills"/>
            <person name="M."/>
            <person name="Wu"/>
            <person name="D.D."/>
            <person name="Li"/>
            <person name="S."/>
            <person name="Zhou"/>
            <person name="X. and Zhong"/>
            <person name="J."/>
        </authorList>
    </citation>
    <scope>NUCLEOTIDE SEQUENCE [LARGE SCALE GENOMIC DNA]</scope>
</reference>